<keyword evidence="3" id="KW-1185">Reference proteome</keyword>
<evidence type="ECO:0000313" key="2">
    <source>
        <dbReference type="EMBL" id="MCS0596689.1"/>
    </source>
</evidence>
<name>A0ABT2AKE1_9BURK</name>
<gene>
    <name evidence="2" type="ORF">NX780_10020</name>
</gene>
<comment type="caution">
    <text evidence="2">The sequence shown here is derived from an EMBL/GenBank/DDBJ whole genome shotgun (WGS) entry which is preliminary data.</text>
</comment>
<dbReference type="RefSeq" id="WP_258827722.1">
    <property type="nucleotide sequence ID" value="NZ_JANUHA010000005.1"/>
</dbReference>
<evidence type="ECO:0000259" key="1">
    <source>
        <dbReference type="Pfam" id="PF03572"/>
    </source>
</evidence>
<dbReference type="SUPFAM" id="SSF52096">
    <property type="entry name" value="ClpP/crotonase"/>
    <property type="match status" value="1"/>
</dbReference>
<organism evidence="2 3">
    <name type="scientific">Massilia agri</name>
    <dbReference type="NCBI Taxonomy" id="1886785"/>
    <lineage>
        <taxon>Bacteria</taxon>
        <taxon>Pseudomonadati</taxon>
        <taxon>Pseudomonadota</taxon>
        <taxon>Betaproteobacteria</taxon>
        <taxon>Burkholderiales</taxon>
        <taxon>Oxalobacteraceae</taxon>
        <taxon>Telluria group</taxon>
        <taxon>Massilia</taxon>
    </lineage>
</organism>
<dbReference type="PANTHER" id="PTHR32060">
    <property type="entry name" value="TAIL-SPECIFIC PROTEASE"/>
    <property type="match status" value="1"/>
</dbReference>
<dbReference type="Gene3D" id="3.90.226.10">
    <property type="entry name" value="2-enoyl-CoA Hydratase, Chain A, domain 1"/>
    <property type="match status" value="1"/>
</dbReference>
<reference evidence="2 3" key="1">
    <citation type="submission" date="2022-08" db="EMBL/GenBank/DDBJ databases">
        <title>Reclassification of Massilia species as members of the genera Telluria, Duganella, Pseudoduganella, Mokoshia gen. nov. and Zemynaea gen. nov. using orthogonal and non-orthogonal genome-based approaches.</title>
        <authorList>
            <person name="Bowman J.P."/>
        </authorList>
    </citation>
    <scope>NUCLEOTIDE SEQUENCE [LARGE SCALE GENOMIC DNA]</scope>
    <source>
        <strain evidence="2 3">JCM 31661</strain>
    </source>
</reference>
<accession>A0ABT2AKE1</accession>
<dbReference type="PANTHER" id="PTHR32060:SF30">
    <property type="entry name" value="CARBOXY-TERMINAL PROCESSING PROTEASE CTPA"/>
    <property type="match status" value="1"/>
</dbReference>
<feature type="domain" description="Tail specific protease" evidence="1">
    <location>
        <begin position="119"/>
        <end position="326"/>
    </location>
</feature>
<evidence type="ECO:0000313" key="3">
    <source>
        <dbReference type="Proteomes" id="UP001206572"/>
    </source>
</evidence>
<dbReference type="InterPro" id="IPR029045">
    <property type="entry name" value="ClpP/crotonase-like_dom_sf"/>
</dbReference>
<dbReference type="InterPro" id="IPR005151">
    <property type="entry name" value="Tail-specific_protease"/>
</dbReference>
<sequence>MPLHAASALADMPAAACRADLEEIAAFMPVNDAGAQDHLASHGDRIERALRKAREDAARAGDDAACDAVLDAYLAAWRPGHLSVSHLAATGSAAAQFKPGGAGDPRLPSFKVLGKDTVLLVIPSFKDSYAAAVRALVKDNRAQLASHRNWIVDLRDNGGGADPTYAPLLPWLLDGDYPTHRAEFLVTPANIKAQEEICQRSAEQQACSEMIAPIVNKMRAAPNGSMVLGGEARITFDDIGKPEPKAPAKVAVLVDRDCGSTCEQFLLTVRTGYRVKLVGRPSAGVIDVANMRPHPLPSGRVLKYGTSRSTRASDMRIDTIGIPPDILLPRPLDEAGKAQEVARVARWLETGSWK</sequence>
<dbReference type="EMBL" id="JANUHA010000005">
    <property type="protein sequence ID" value="MCS0596689.1"/>
    <property type="molecule type" value="Genomic_DNA"/>
</dbReference>
<proteinExistence type="predicted"/>
<dbReference type="Pfam" id="PF03572">
    <property type="entry name" value="Peptidase_S41"/>
    <property type="match status" value="1"/>
</dbReference>
<protein>
    <submittedName>
        <fullName evidence="2">S41 family peptidase</fullName>
    </submittedName>
</protein>
<dbReference type="Proteomes" id="UP001206572">
    <property type="component" value="Unassembled WGS sequence"/>
</dbReference>